<reference evidence="2" key="1">
    <citation type="journal article" date="2014" name="Front. Microbiol.">
        <title>High frequency of phylogenetically diverse reductive dehalogenase-homologous genes in deep subseafloor sedimentary metagenomes.</title>
        <authorList>
            <person name="Kawai M."/>
            <person name="Futagami T."/>
            <person name="Toyoda A."/>
            <person name="Takaki Y."/>
            <person name="Nishi S."/>
            <person name="Hori S."/>
            <person name="Arai W."/>
            <person name="Tsubouchi T."/>
            <person name="Morono Y."/>
            <person name="Uchiyama I."/>
            <person name="Ito T."/>
            <person name="Fujiyama A."/>
            <person name="Inagaki F."/>
            <person name="Takami H."/>
        </authorList>
    </citation>
    <scope>NUCLEOTIDE SEQUENCE</scope>
    <source>
        <strain evidence="2">Expedition CK06-06</strain>
    </source>
</reference>
<evidence type="ECO:0000313" key="2">
    <source>
        <dbReference type="EMBL" id="GAI40613.1"/>
    </source>
</evidence>
<feature type="non-terminal residue" evidence="2">
    <location>
        <position position="253"/>
    </location>
</feature>
<feature type="transmembrane region" description="Helical" evidence="1">
    <location>
        <begin position="21"/>
        <end position="41"/>
    </location>
</feature>
<comment type="caution">
    <text evidence="2">The sequence shown here is derived from an EMBL/GenBank/DDBJ whole genome shotgun (WGS) entry which is preliminary data.</text>
</comment>
<accession>X1NAF6</accession>
<name>X1NAF6_9ZZZZ</name>
<gene>
    <name evidence="2" type="ORF">S06H3_40830</name>
</gene>
<keyword evidence="1" id="KW-0812">Transmembrane</keyword>
<evidence type="ECO:0000256" key="1">
    <source>
        <dbReference type="SAM" id="Phobius"/>
    </source>
</evidence>
<sequence length="253" mass="28156">MSSMKNKNDKERLKSYTRRDFIKIAAGGSVLGGKILSNTGFTLGSNVKKQMMAGPASRYVPLIKSAFVRRKGDYGMAWPGAIYDGEAALNNYRQQLIKAERELGIKIDIRSLPIYSLKEADQWLTEAAAEKPDGFLVVVLDRQQHSWPTVYKTIETKIPTVVFSPVGTAFTTNTTVADAMSGVFICSTDDFSQAVYGIKMIKAGAKLRETRVVVLRGNERREDEIAHFGVKLLYLPAGTYLDDYNRTPITDEI</sequence>
<protein>
    <submittedName>
        <fullName evidence="2">Uncharacterized protein</fullName>
    </submittedName>
</protein>
<dbReference type="AlphaFoldDB" id="X1NAF6"/>
<proteinExistence type="predicted"/>
<dbReference type="EMBL" id="BARV01025096">
    <property type="protein sequence ID" value="GAI40613.1"/>
    <property type="molecule type" value="Genomic_DNA"/>
</dbReference>
<organism evidence="2">
    <name type="scientific">marine sediment metagenome</name>
    <dbReference type="NCBI Taxonomy" id="412755"/>
    <lineage>
        <taxon>unclassified sequences</taxon>
        <taxon>metagenomes</taxon>
        <taxon>ecological metagenomes</taxon>
    </lineage>
</organism>
<keyword evidence="1" id="KW-0472">Membrane</keyword>
<keyword evidence="1" id="KW-1133">Transmembrane helix</keyword>